<accession>A0A6A6GUT0</accession>
<dbReference type="OrthoDB" id="194358at2759"/>
<evidence type="ECO:0000313" key="9">
    <source>
        <dbReference type="Proteomes" id="UP000800092"/>
    </source>
</evidence>
<protein>
    <submittedName>
        <fullName evidence="8">FabD/lysophospholipase-like protein</fullName>
    </submittedName>
</protein>
<dbReference type="PANTHER" id="PTHR24185">
    <property type="entry name" value="CALCIUM-INDEPENDENT PHOSPHOLIPASE A2-GAMMA"/>
    <property type="match status" value="1"/>
</dbReference>
<keyword evidence="1" id="KW-0479">Metal-binding</keyword>
<feature type="domain" description="PNPLA" evidence="7">
    <location>
        <begin position="487"/>
        <end position="701"/>
    </location>
</feature>
<dbReference type="InterPro" id="IPR017907">
    <property type="entry name" value="Znf_RING_CS"/>
</dbReference>
<feature type="short sequence motif" description="DGA/G" evidence="5">
    <location>
        <begin position="688"/>
        <end position="690"/>
    </location>
</feature>
<dbReference type="GO" id="GO:0046486">
    <property type="term" value="P:glycerolipid metabolic process"/>
    <property type="evidence" value="ECO:0007669"/>
    <property type="project" value="UniProtKB-ARBA"/>
</dbReference>
<reference evidence="8" key="1">
    <citation type="journal article" date="2020" name="Stud. Mycol.">
        <title>101 Dothideomycetes genomes: a test case for predicting lifestyles and emergence of pathogens.</title>
        <authorList>
            <person name="Haridas S."/>
            <person name="Albert R."/>
            <person name="Binder M."/>
            <person name="Bloem J."/>
            <person name="Labutti K."/>
            <person name="Salamov A."/>
            <person name="Andreopoulos B."/>
            <person name="Baker S."/>
            <person name="Barry K."/>
            <person name="Bills G."/>
            <person name="Bluhm B."/>
            <person name="Cannon C."/>
            <person name="Castanera R."/>
            <person name="Culley D."/>
            <person name="Daum C."/>
            <person name="Ezra D."/>
            <person name="Gonzalez J."/>
            <person name="Henrissat B."/>
            <person name="Kuo A."/>
            <person name="Liang C."/>
            <person name="Lipzen A."/>
            <person name="Lutzoni F."/>
            <person name="Magnuson J."/>
            <person name="Mondo S."/>
            <person name="Nolan M."/>
            <person name="Ohm R."/>
            <person name="Pangilinan J."/>
            <person name="Park H.-J."/>
            <person name="Ramirez L."/>
            <person name="Alfaro M."/>
            <person name="Sun H."/>
            <person name="Tritt A."/>
            <person name="Yoshinaga Y."/>
            <person name="Zwiers L.-H."/>
            <person name="Turgeon B."/>
            <person name="Goodwin S."/>
            <person name="Spatafora J."/>
            <person name="Crous P."/>
            <person name="Grigoriev I."/>
        </authorList>
    </citation>
    <scope>NUCLEOTIDE SEQUENCE</scope>
    <source>
        <strain evidence="8">Tuck. ex Michener</strain>
    </source>
</reference>
<dbReference type="EMBL" id="ML991863">
    <property type="protein sequence ID" value="KAF2229447.1"/>
    <property type="molecule type" value="Genomic_DNA"/>
</dbReference>
<evidence type="ECO:0000256" key="5">
    <source>
        <dbReference type="PROSITE-ProRule" id="PRU01161"/>
    </source>
</evidence>
<evidence type="ECO:0000256" key="1">
    <source>
        <dbReference type="ARBA" id="ARBA00022723"/>
    </source>
</evidence>
<evidence type="ECO:0000256" key="4">
    <source>
        <dbReference type="ARBA" id="ARBA00023098"/>
    </source>
</evidence>
<name>A0A6A6GUT0_VIRVR</name>
<dbReference type="InterPro" id="IPR002641">
    <property type="entry name" value="PNPLA_dom"/>
</dbReference>
<feature type="short sequence motif" description="GXSXG" evidence="5">
    <location>
        <begin position="525"/>
        <end position="529"/>
    </location>
</feature>
<evidence type="ECO:0000313" key="8">
    <source>
        <dbReference type="EMBL" id="KAF2229447.1"/>
    </source>
</evidence>
<dbReference type="PROSITE" id="PS51635">
    <property type="entry name" value="PNPLA"/>
    <property type="match status" value="1"/>
</dbReference>
<evidence type="ECO:0000256" key="6">
    <source>
        <dbReference type="SAM" id="MobiDB-lite"/>
    </source>
</evidence>
<keyword evidence="9" id="KW-1185">Reference proteome</keyword>
<keyword evidence="5" id="KW-0442">Lipid degradation</keyword>
<evidence type="ECO:0000256" key="3">
    <source>
        <dbReference type="ARBA" id="ARBA00022833"/>
    </source>
</evidence>
<dbReference type="Gene3D" id="3.40.1090.10">
    <property type="entry name" value="Cytosolic phospholipase A2 catalytic domain"/>
    <property type="match status" value="1"/>
</dbReference>
<dbReference type="GO" id="GO:0047499">
    <property type="term" value="F:calcium-independent phospholipase A2 activity"/>
    <property type="evidence" value="ECO:0007669"/>
    <property type="project" value="TreeGrafter"/>
</dbReference>
<keyword evidence="4 5" id="KW-0443">Lipid metabolism</keyword>
<dbReference type="InterPro" id="IPR016035">
    <property type="entry name" value="Acyl_Trfase/lysoPLipase"/>
</dbReference>
<dbReference type="Proteomes" id="UP000800092">
    <property type="component" value="Unassembled WGS sequence"/>
</dbReference>
<feature type="active site" description="Nucleophile" evidence="5">
    <location>
        <position position="527"/>
    </location>
</feature>
<keyword evidence="5" id="KW-0378">Hydrolase</keyword>
<dbReference type="GO" id="GO:0019369">
    <property type="term" value="P:arachidonate metabolic process"/>
    <property type="evidence" value="ECO:0007669"/>
    <property type="project" value="TreeGrafter"/>
</dbReference>
<gene>
    <name evidence="8" type="ORF">EV356DRAFT_455832</name>
</gene>
<dbReference type="PANTHER" id="PTHR24185:SF8">
    <property type="entry name" value="PNPLA DOMAIN-CONTAINING PROTEIN"/>
    <property type="match status" value="1"/>
</dbReference>
<dbReference type="Pfam" id="PF01734">
    <property type="entry name" value="Patatin"/>
    <property type="match status" value="1"/>
</dbReference>
<evidence type="ECO:0000259" key="7">
    <source>
        <dbReference type="PROSITE" id="PS51635"/>
    </source>
</evidence>
<feature type="active site" description="Proton acceptor" evidence="5">
    <location>
        <position position="688"/>
    </location>
</feature>
<sequence length="986" mass="111854">MASCSHVAWLQLAGVKDFTFVDTGRMSRLIQELTAPTEKTPMVLFFLGRKAKDAALRELFPNNNINRCRSNGLADIRTDTTTIDSKRPILFADGYPTGPILPRYIPFPCHESRSFPVQWPFHDVQNLFDVAFAKVLLPFCSVVTIFIDDFTTIDEIKKFLVRWAALGIFENLPIQVRPRLVIVGSSTKHDIVDMENLCATIHEQNADIGTLFSDVVLVILGSPDLSPLARHRQLKETVFAQMDIMKELYWRHHWLFSAQHLRRFYLEALQHTATVAAEPFSFLASARTYHEPSYASARHVVNFLTAPKDSLRPRETAEYLASALSMDAYPPKAHRKSELTHFTVFDPTHVFRTLYRATCLAAYGQVLDKEHSARYHCQMVAKYFRSRFEQIRKGCGTSAELHAIYLESSEGNFMHLRSNNTCLYCLLRNPQYVLSCHHAICDTCVKIYGRAVIGTEHEFTISACLLCRSWGSVTARLKPPTAGVRILSIDGGGTRGVVPLEYLRLVQGEVGNTIPVPDLIDFAIGTSSGGLIALILFLYRWDVDRCCEEFDRLVRKFFTKVGRKRQSLLVKFRDYLRCWLSDGCYDATALETCLKETFGDSQRMFDSFKFTSSGAKVAVTATSISDASSFLFTNYNPSGTRNRDCGYKHVRPDNLEDEPFVWEAARATSAAPIFFRPAHIPAHGAFQDGGLKHNNPINLALTEMRAIWPTSSCPDVVLSLGTGMTETQSPVAPHFRHVLNDGFIPRLYRSFMSSFDGESVWRDLQNRLDERAKRDYFRFNLEMKDTPLIDDTSRMTEFRQSVSAQPATREHCHDVTIALLVSCFFFELETVPCFDKGAYRCEGTVRCRTASENVARVLSGRYTRIEFITDGGVLGTFDSYHDICWACRRYSKRLLFYVQHPSDVISLELRLGDHQRRRLSGFPQSMEWFVKQQGLDADFGTPDHGSPGTLYCRVCEPARSLLRKRKNGNPNLAQNKKAKTAGNSRQ</sequence>
<dbReference type="GO" id="GO:0016020">
    <property type="term" value="C:membrane"/>
    <property type="evidence" value="ECO:0007669"/>
    <property type="project" value="TreeGrafter"/>
</dbReference>
<dbReference type="GO" id="GO:0016042">
    <property type="term" value="P:lipid catabolic process"/>
    <property type="evidence" value="ECO:0007669"/>
    <property type="project" value="UniProtKB-UniRule"/>
</dbReference>
<dbReference type="CDD" id="cd07199">
    <property type="entry name" value="Pat17_PNPLA8_PNPLA9_like"/>
    <property type="match status" value="1"/>
</dbReference>
<keyword evidence="2" id="KW-0863">Zinc-finger</keyword>
<feature type="region of interest" description="Disordered" evidence="6">
    <location>
        <begin position="965"/>
        <end position="986"/>
    </location>
</feature>
<proteinExistence type="predicted"/>
<dbReference type="GO" id="GO:0008270">
    <property type="term" value="F:zinc ion binding"/>
    <property type="evidence" value="ECO:0007669"/>
    <property type="project" value="UniProtKB-KW"/>
</dbReference>
<dbReference type="SUPFAM" id="SSF52151">
    <property type="entry name" value="FabD/lysophospholipase-like"/>
    <property type="match status" value="1"/>
</dbReference>
<organism evidence="8 9">
    <name type="scientific">Viridothelium virens</name>
    <name type="common">Speckled blister lichen</name>
    <name type="synonym">Trypethelium virens</name>
    <dbReference type="NCBI Taxonomy" id="1048519"/>
    <lineage>
        <taxon>Eukaryota</taxon>
        <taxon>Fungi</taxon>
        <taxon>Dikarya</taxon>
        <taxon>Ascomycota</taxon>
        <taxon>Pezizomycotina</taxon>
        <taxon>Dothideomycetes</taxon>
        <taxon>Dothideomycetes incertae sedis</taxon>
        <taxon>Trypetheliales</taxon>
        <taxon>Trypetheliaceae</taxon>
        <taxon>Viridothelium</taxon>
    </lineage>
</organism>
<feature type="short sequence motif" description="GXGXXG" evidence="5">
    <location>
        <begin position="491"/>
        <end position="496"/>
    </location>
</feature>
<dbReference type="AlphaFoldDB" id="A0A6A6GUT0"/>
<evidence type="ECO:0000256" key="2">
    <source>
        <dbReference type="ARBA" id="ARBA00022771"/>
    </source>
</evidence>
<dbReference type="PROSITE" id="PS00518">
    <property type="entry name" value="ZF_RING_1"/>
    <property type="match status" value="1"/>
</dbReference>
<keyword evidence="3" id="KW-0862">Zinc</keyword>